<proteinExistence type="predicted"/>
<protein>
    <recommendedName>
        <fullName evidence="2">DUF6697 domain-containing protein</fullName>
    </recommendedName>
</protein>
<dbReference type="InterPro" id="IPR046520">
    <property type="entry name" value="DUF6697"/>
</dbReference>
<organism evidence="3 4">
    <name type="scientific">Laccaria amethystina LaAM-08-1</name>
    <dbReference type="NCBI Taxonomy" id="1095629"/>
    <lineage>
        <taxon>Eukaryota</taxon>
        <taxon>Fungi</taxon>
        <taxon>Dikarya</taxon>
        <taxon>Basidiomycota</taxon>
        <taxon>Agaricomycotina</taxon>
        <taxon>Agaricomycetes</taxon>
        <taxon>Agaricomycetidae</taxon>
        <taxon>Agaricales</taxon>
        <taxon>Agaricineae</taxon>
        <taxon>Hydnangiaceae</taxon>
        <taxon>Laccaria</taxon>
    </lineage>
</organism>
<feature type="region of interest" description="Disordered" evidence="1">
    <location>
        <begin position="145"/>
        <end position="200"/>
    </location>
</feature>
<reference evidence="4" key="2">
    <citation type="submission" date="2015-01" db="EMBL/GenBank/DDBJ databases">
        <title>Evolutionary Origins and Diversification of the Mycorrhizal Mutualists.</title>
        <authorList>
            <consortium name="DOE Joint Genome Institute"/>
            <consortium name="Mycorrhizal Genomics Consortium"/>
            <person name="Kohler A."/>
            <person name="Kuo A."/>
            <person name="Nagy L.G."/>
            <person name="Floudas D."/>
            <person name="Copeland A."/>
            <person name="Barry K.W."/>
            <person name="Cichocki N."/>
            <person name="Veneault-Fourrey C."/>
            <person name="LaButti K."/>
            <person name="Lindquist E.A."/>
            <person name="Lipzen A."/>
            <person name="Lundell T."/>
            <person name="Morin E."/>
            <person name="Murat C."/>
            <person name="Riley R."/>
            <person name="Ohm R."/>
            <person name="Sun H."/>
            <person name="Tunlid A."/>
            <person name="Henrissat B."/>
            <person name="Grigoriev I.V."/>
            <person name="Hibbett D.S."/>
            <person name="Martin F."/>
        </authorList>
    </citation>
    <scope>NUCLEOTIDE SEQUENCE [LARGE SCALE GENOMIC DNA]</scope>
    <source>
        <strain evidence="4">LaAM-08-1</strain>
    </source>
</reference>
<feature type="domain" description="DUF6697" evidence="2">
    <location>
        <begin position="244"/>
        <end position="401"/>
    </location>
</feature>
<reference evidence="3 4" key="1">
    <citation type="submission" date="2014-04" db="EMBL/GenBank/DDBJ databases">
        <authorList>
            <consortium name="DOE Joint Genome Institute"/>
            <person name="Kuo A."/>
            <person name="Kohler A."/>
            <person name="Nagy L.G."/>
            <person name="Floudas D."/>
            <person name="Copeland A."/>
            <person name="Barry K.W."/>
            <person name="Cichocki N."/>
            <person name="Veneault-Fourrey C."/>
            <person name="LaButti K."/>
            <person name="Lindquist E.A."/>
            <person name="Lipzen A."/>
            <person name="Lundell T."/>
            <person name="Morin E."/>
            <person name="Murat C."/>
            <person name="Sun H."/>
            <person name="Tunlid A."/>
            <person name="Henrissat B."/>
            <person name="Grigoriev I.V."/>
            <person name="Hibbett D.S."/>
            <person name="Martin F."/>
            <person name="Nordberg H.P."/>
            <person name="Cantor M.N."/>
            <person name="Hua S.X."/>
        </authorList>
    </citation>
    <scope>NUCLEOTIDE SEQUENCE [LARGE SCALE GENOMIC DNA]</scope>
    <source>
        <strain evidence="3 4">LaAM-08-1</strain>
    </source>
</reference>
<dbReference type="HOGENOM" id="CLU_032738_0_0_1"/>
<sequence length="512" mass="55919">MAADSGRVVDEKKDNVLNTETDEKTVDDELARLKKDLELLKNANPFRVVEMALEIQIERMRLVEIVAARDAAVQRLSDAYVSIRQKQDIIDRLQKDREDKYSPRFTPNSLLRVPTEQADILALKAHIHTLETIIEELKAAAKENTLQPVKPSDPPPNYEETAKATAQVDKKGVSPYSRDQPTSRSESDKLNGDAKVPHPPRPEELAEIVKARNQILASIPLPPNPPDSPLVPISLPSSMSLHEFLSSASATLRTCLGNYRVLQSVTTNWCPEREEHGFMYTPAFKCSTNPRVATAHRWSAVDVIGRMSKPTECFYNNEGTWYYAGSYKAFQIDDVTTREWAELSTETTSALIKDTIAGRKNSSPQNTYETSQLYAAGALKVACVGLQCVGFNQEVYRSVSELAAKLNQSKWKALAISTPPTATTPVQNQTLGLPVPATIPTSHFKAPPPATTTSPSLHSGAGSPISGLGIGSPVWNAGLVNGVLLPPPAGRENSPFSGDNGLYANANGSLKR</sequence>
<evidence type="ECO:0000259" key="2">
    <source>
        <dbReference type="Pfam" id="PF20411"/>
    </source>
</evidence>
<dbReference type="AlphaFoldDB" id="A0A0C9Y002"/>
<name>A0A0C9Y002_9AGAR</name>
<feature type="compositionally biased region" description="Basic and acidic residues" evidence="1">
    <location>
        <begin position="185"/>
        <end position="200"/>
    </location>
</feature>
<feature type="region of interest" description="Disordered" evidence="1">
    <location>
        <begin position="491"/>
        <end position="512"/>
    </location>
</feature>
<gene>
    <name evidence="3" type="ORF">K443DRAFT_6993</name>
</gene>
<dbReference type="EMBL" id="KN838608">
    <property type="protein sequence ID" value="KIK01368.1"/>
    <property type="molecule type" value="Genomic_DNA"/>
</dbReference>
<evidence type="ECO:0000256" key="1">
    <source>
        <dbReference type="SAM" id="MobiDB-lite"/>
    </source>
</evidence>
<dbReference type="OrthoDB" id="3219211at2759"/>
<accession>A0A0C9Y002</accession>
<keyword evidence="4" id="KW-1185">Reference proteome</keyword>
<dbReference type="Pfam" id="PF20411">
    <property type="entry name" value="DUF6697"/>
    <property type="match status" value="1"/>
</dbReference>
<evidence type="ECO:0000313" key="4">
    <source>
        <dbReference type="Proteomes" id="UP000054477"/>
    </source>
</evidence>
<dbReference type="Proteomes" id="UP000054477">
    <property type="component" value="Unassembled WGS sequence"/>
</dbReference>
<evidence type="ECO:0000313" key="3">
    <source>
        <dbReference type="EMBL" id="KIK01368.1"/>
    </source>
</evidence>